<dbReference type="SUPFAM" id="SSF48452">
    <property type="entry name" value="TPR-like"/>
    <property type="match status" value="1"/>
</dbReference>
<dbReference type="EMBL" id="JAEPRB010000187">
    <property type="protein sequence ID" value="KAG2219281.1"/>
    <property type="molecule type" value="Genomic_DNA"/>
</dbReference>
<dbReference type="OrthoDB" id="2285638at2759"/>
<dbReference type="InterPro" id="IPR036047">
    <property type="entry name" value="F-box-like_dom_sf"/>
</dbReference>
<gene>
    <name evidence="3" type="ORF">INT45_000057</name>
</gene>
<evidence type="ECO:0000313" key="4">
    <source>
        <dbReference type="Proteomes" id="UP000646827"/>
    </source>
</evidence>
<dbReference type="Pfam" id="PF00646">
    <property type="entry name" value="F-box"/>
    <property type="match status" value="1"/>
</dbReference>
<dbReference type="InterPro" id="IPR011990">
    <property type="entry name" value="TPR-like_helical_dom_sf"/>
</dbReference>
<feature type="domain" description="F-box" evidence="2">
    <location>
        <begin position="179"/>
        <end position="232"/>
    </location>
</feature>
<feature type="compositionally biased region" description="Low complexity" evidence="1">
    <location>
        <begin position="12"/>
        <end position="39"/>
    </location>
</feature>
<dbReference type="Proteomes" id="UP000646827">
    <property type="component" value="Unassembled WGS sequence"/>
</dbReference>
<dbReference type="Gene3D" id="1.20.1280.50">
    <property type="match status" value="1"/>
</dbReference>
<proteinExistence type="predicted"/>
<dbReference type="InterPro" id="IPR001810">
    <property type="entry name" value="F-box_dom"/>
</dbReference>
<feature type="region of interest" description="Disordered" evidence="1">
    <location>
        <begin position="1"/>
        <end position="46"/>
    </location>
</feature>
<dbReference type="PROSITE" id="PS50181">
    <property type="entry name" value="FBOX"/>
    <property type="match status" value="1"/>
</dbReference>
<evidence type="ECO:0000256" key="1">
    <source>
        <dbReference type="SAM" id="MobiDB-lite"/>
    </source>
</evidence>
<dbReference type="SUPFAM" id="SSF81383">
    <property type="entry name" value="F-box domain"/>
    <property type="match status" value="1"/>
</dbReference>
<evidence type="ECO:0000259" key="2">
    <source>
        <dbReference type="PROSITE" id="PS50181"/>
    </source>
</evidence>
<dbReference type="Gene3D" id="1.25.40.10">
    <property type="entry name" value="Tetratricopeptide repeat domain"/>
    <property type="match status" value="1"/>
</dbReference>
<keyword evidence="4" id="KW-1185">Reference proteome</keyword>
<dbReference type="AlphaFoldDB" id="A0A8H7RY20"/>
<organism evidence="3 4">
    <name type="scientific">Circinella minor</name>
    <dbReference type="NCBI Taxonomy" id="1195481"/>
    <lineage>
        <taxon>Eukaryota</taxon>
        <taxon>Fungi</taxon>
        <taxon>Fungi incertae sedis</taxon>
        <taxon>Mucoromycota</taxon>
        <taxon>Mucoromycotina</taxon>
        <taxon>Mucoromycetes</taxon>
        <taxon>Mucorales</taxon>
        <taxon>Lichtheimiaceae</taxon>
        <taxon>Circinella</taxon>
    </lineage>
</organism>
<accession>A0A8H7RY20</accession>
<reference evidence="3 4" key="1">
    <citation type="submission" date="2020-12" db="EMBL/GenBank/DDBJ databases">
        <title>Metabolic potential, ecology and presence of endohyphal bacteria is reflected in genomic diversity of Mucoromycotina.</title>
        <authorList>
            <person name="Muszewska A."/>
            <person name="Okrasinska A."/>
            <person name="Steczkiewicz K."/>
            <person name="Drgas O."/>
            <person name="Orlowska M."/>
            <person name="Perlinska-Lenart U."/>
            <person name="Aleksandrzak-Piekarczyk T."/>
            <person name="Szatraj K."/>
            <person name="Zielenkiewicz U."/>
            <person name="Pilsyk S."/>
            <person name="Malc E."/>
            <person name="Mieczkowski P."/>
            <person name="Kruszewska J.S."/>
            <person name="Biernat P."/>
            <person name="Pawlowska J."/>
        </authorList>
    </citation>
    <scope>NUCLEOTIDE SEQUENCE [LARGE SCALE GENOMIC DNA]</scope>
    <source>
        <strain evidence="3 4">CBS 142.35</strain>
    </source>
</reference>
<evidence type="ECO:0000313" key="3">
    <source>
        <dbReference type="EMBL" id="KAG2219281.1"/>
    </source>
</evidence>
<comment type="caution">
    <text evidence="3">The sequence shown here is derived from an EMBL/GenBank/DDBJ whole genome shotgun (WGS) entry which is preliminary data.</text>
</comment>
<protein>
    <recommendedName>
        <fullName evidence="2">F-box domain-containing protein</fullName>
    </recommendedName>
</protein>
<name>A0A8H7RY20_9FUNG</name>
<sequence length="290" mass="32930">MTKPIHIKTEKSSTNTGKSAKSTTKNNSNNKNKNNNNKNNDNDKSIIKTPLPIQFDIVISNANESFKAGRFDEAIDQAAPLLQELQEKAVRVLVLQAASWARKHKYQEELENAWAMINFAPKNPTGYLIVGRRYIDQGLQERAIEVFNKGLKSVSFSDSNYELLQDGKIRAQKKSKHRIDIVNLLPFDLVSSIMKYVDPETVAESTLVSKNWNQKLLNTHSCRQKIELFKRMQYIAPSPLANHGIEIARIARRLGRTPGATSARFSMIYRSYQGYGGTRPPSRLPLQRQE</sequence>